<feature type="signal peptide" evidence="1">
    <location>
        <begin position="1"/>
        <end position="18"/>
    </location>
</feature>
<dbReference type="EMBL" id="JAEPRD010000046">
    <property type="protein sequence ID" value="KAG2204149.1"/>
    <property type="molecule type" value="Genomic_DNA"/>
</dbReference>
<keyword evidence="1" id="KW-0732">Signal</keyword>
<dbReference type="Proteomes" id="UP000603453">
    <property type="component" value="Unassembled WGS sequence"/>
</dbReference>
<sequence>MQFCQIILIGLLISFVNTQQQPAKFHTNILRHASPCKEKVSSDSSIQLRYTAKLLDTNEIIENKTLDLKPGIPPPLIISLATFLTDMCFP</sequence>
<dbReference type="AlphaFoldDB" id="A0A8H7R426"/>
<proteinExistence type="predicted"/>
<gene>
    <name evidence="2" type="ORF">INT47_011632</name>
</gene>
<accession>A0A8H7R426</accession>
<reference evidence="2" key="1">
    <citation type="submission" date="2020-12" db="EMBL/GenBank/DDBJ databases">
        <title>Metabolic potential, ecology and presence of endohyphal bacteria is reflected in genomic diversity of Mucoromycotina.</title>
        <authorList>
            <person name="Muszewska A."/>
            <person name="Okrasinska A."/>
            <person name="Steczkiewicz K."/>
            <person name="Drgas O."/>
            <person name="Orlowska M."/>
            <person name="Perlinska-Lenart U."/>
            <person name="Aleksandrzak-Piekarczyk T."/>
            <person name="Szatraj K."/>
            <person name="Zielenkiewicz U."/>
            <person name="Pilsyk S."/>
            <person name="Malc E."/>
            <person name="Mieczkowski P."/>
            <person name="Kruszewska J.S."/>
            <person name="Biernat P."/>
            <person name="Pawlowska J."/>
        </authorList>
    </citation>
    <scope>NUCLEOTIDE SEQUENCE</scope>
    <source>
        <strain evidence="2">WA0000017839</strain>
    </source>
</reference>
<organism evidence="2 3">
    <name type="scientific">Mucor saturninus</name>
    <dbReference type="NCBI Taxonomy" id="64648"/>
    <lineage>
        <taxon>Eukaryota</taxon>
        <taxon>Fungi</taxon>
        <taxon>Fungi incertae sedis</taxon>
        <taxon>Mucoromycota</taxon>
        <taxon>Mucoromycotina</taxon>
        <taxon>Mucoromycetes</taxon>
        <taxon>Mucorales</taxon>
        <taxon>Mucorineae</taxon>
        <taxon>Mucoraceae</taxon>
        <taxon>Mucor</taxon>
    </lineage>
</organism>
<keyword evidence="3" id="KW-1185">Reference proteome</keyword>
<protein>
    <submittedName>
        <fullName evidence="2">Uncharacterized protein</fullName>
    </submittedName>
</protein>
<feature type="chain" id="PRO_5034323917" evidence="1">
    <location>
        <begin position="19"/>
        <end position="90"/>
    </location>
</feature>
<comment type="caution">
    <text evidence="2">The sequence shown here is derived from an EMBL/GenBank/DDBJ whole genome shotgun (WGS) entry which is preliminary data.</text>
</comment>
<evidence type="ECO:0000313" key="3">
    <source>
        <dbReference type="Proteomes" id="UP000603453"/>
    </source>
</evidence>
<name>A0A8H7R426_9FUNG</name>
<dbReference type="OrthoDB" id="1902587at2759"/>
<evidence type="ECO:0000256" key="1">
    <source>
        <dbReference type="SAM" id="SignalP"/>
    </source>
</evidence>
<evidence type="ECO:0000313" key="2">
    <source>
        <dbReference type="EMBL" id="KAG2204149.1"/>
    </source>
</evidence>